<dbReference type="Pfam" id="PF04991">
    <property type="entry name" value="LicD"/>
    <property type="match status" value="1"/>
</dbReference>
<dbReference type="InterPro" id="IPR007074">
    <property type="entry name" value="LicD/FKTN/FKRP_NTP_transf"/>
</dbReference>
<feature type="domain" description="LicD/FKTN/FKRP nucleotidyltransferase" evidence="1">
    <location>
        <begin position="25"/>
        <end position="252"/>
    </location>
</feature>
<organism evidence="2">
    <name type="scientific">Collinsella intestinalis</name>
    <dbReference type="NCBI Taxonomy" id="147207"/>
    <lineage>
        <taxon>Bacteria</taxon>
        <taxon>Bacillati</taxon>
        <taxon>Actinomycetota</taxon>
        <taxon>Coriobacteriia</taxon>
        <taxon>Coriobacteriales</taxon>
        <taxon>Coriobacteriaceae</taxon>
        <taxon>Collinsella</taxon>
    </lineage>
</organism>
<gene>
    <name evidence="2" type="ORF">CILFYP54_01303</name>
</gene>
<dbReference type="InterPro" id="IPR052942">
    <property type="entry name" value="LPS_cholinephosphotransferase"/>
</dbReference>
<dbReference type="PANTHER" id="PTHR43404">
    <property type="entry name" value="LIPOPOLYSACCHARIDE CHOLINEPHOSPHOTRANSFERASE LICD"/>
    <property type="match status" value="1"/>
</dbReference>
<dbReference type="RefSeq" id="WP_156848153.1">
    <property type="nucleotide sequence ID" value="NZ_CACRTN010000009.1"/>
</dbReference>
<proteinExistence type="predicted"/>
<dbReference type="AlphaFoldDB" id="A0A6N2YV56"/>
<reference evidence="2" key="1">
    <citation type="submission" date="2019-11" db="EMBL/GenBank/DDBJ databases">
        <authorList>
            <person name="Feng L."/>
        </authorList>
    </citation>
    <scope>NUCLEOTIDE SEQUENCE</scope>
    <source>
        <strain evidence="2">CintestinalisLFYP54</strain>
    </source>
</reference>
<dbReference type="PANTHER" id="PTHR43404:SF2">
    <property type="entry name" value="LIPOPOLYSACCHARIDE CHOLINEPHOSPHOTRANSFERASE LICD"/>
    <property type="match status" value="1"/>
</dbReference>
<evidence type="ECO:0000313" key="2">
    <source>
        <dbReference type="EMBL" id="VYT69668.1"/>
    </source>
</evidence>
<accession>A0A6N2YV56</accession>
<dbReference type="GO" id="GO:0009100">
    <property type="term" value="P:glycoprotein metabolic process"/>
    <property type="evidence" value="ECO:0007669"/>
    <property type="project" value="UniProtKB-ARBA"/>
</dbReference>
<protein>
    <submittedName>
        <fullName evidence="2">LicD family protein</fullName>
    </submittedName>
</protein>
<sequence>MQFDDALKRLQETELEILKVLADFCAEHEISWFIDSGTVLGAMRHGGFIPWDDDIDVGMLRADYERFLTVAAQSLPAGYSVHTAENTPGFAGMFAKVYKDGTLFETDETREAGLSQGIFVDIFPYDALSSVEAEQQKQRSGARLWQSISYLFHSGAIVVPHKGALGAIERAACAVAHPVVHALFSPERIVAKFNAVVAKTGERASNMMLPFAWPNIQGIPLDVLVPASELQFEDASFPAPGNAERYLELMYGNWRTLPAPEDRRTHLPKVLDFGNGERWESE</sequence>
<dbReference type="EMBL" id="CACRTN010000009">
    <property type="protein sequence ID" value="VYT69668.1"/>
    <property type="molecule type" value="Genomic_DNA"/>
</dbReference>
<name>A0A6N2YV56_9ACTN</name>
<evidence type="ECO:0000259" key="1">
    <source>
        <dbReference type="Pfam" id="PF04991"/>
    </source>
</evidence>